<dbReference type="CDD" id="cd16376">
    <property type="entry name" value="Avd_like"/>
    <property type="match status" value="1"/>
</dbReference>
<dbReference type="InterPro" id="IPR036583">
    <property type="entry name" value="23S_rRNA_IVS_sf"/>
</dbReference>
<evidence type="ECO:0000313" key="2">
    <source>
        <dbReference type="EMBL" id="OHB09715.1"/>
    </source>
</evidence>
<dbReference type="Pfam" id="PF22296">
    <property type="entry name" value="bAvd"/>
    <property type="match status" value="1"/>
</dbReference>
<dbReference type="Proteomes" id="UP000177202">
    <property type="component" value="Unassembled WGS sequence"/>
</dbReference>
<proteinExistence type="predicted"/>
<name>A0A1G2UJW2_9BACT</name>
<organism evidence="2 3">
    <name type="scientific">Candidatus Zambryskibacteria bacterium RIFCSPLOWO2_02_FULL_44_12b</name>
    <dbReference type="NCBI Taxonomy" id="1802772"/>
    <lineage>
        <taxon>Bacteria</taxon>
        <taxon>Candidatus Zambryskiibacteriota</taxon>
    </lineage>
</organism>
<accession>A0A1G2UJW2</accession>
<comment type="caution">
    <text evidence="2">The sequence shown here is derived from an EMBL/GenBank/DDBJ whole genome shotgun (WGS) entry which is preliminary data.</text>
</comment>
<protein>
    <recommendedName>
        <fullName evidence="1">bAvd-like domain-containing protein</fullName>
    </recommendedName>
</protein>
<dbReference type="AlphaFoldDB" id="A0A1G2UJW2"/>
<sequence>MNDIDIPILKKTYELYSTFHEYRRIVSKADRFTVYERSENLIVDLIELFLEAGYTKSGNKSAILEKASVKLNTLRFFIRLMKETKVFDIKKYTILQEKIDEIGRMLGGWIRSEVSR</sequence>
<gene>
    <name evidence="2" type="ORF">A3H60_02385</name>
</gene>
<dbReference type="NCBIfam" id="NF033474">
    <property type="entry name" value="DivGenRetAVD"/>
    <property type="match status" value="1"/>
</dbReference>
<dbReference type="InterPro" id="IPR055360">
    <property type="entry name" value="bAvd"/>
</dbReference>
<dbReference type="STRING" id="1802772.A3H60_02385"/>
<evidence type="ECO:0000259" key="1">
    <source>
        <dbReference type="Pfam" id="PF22296"/>
    </source>
</evidence>
<feature type="domain" description="bAvd-like" evidence="1">
    <location>
        <begin position="8"/>
        <end position="112"/>
    </location>
</feature>
<dbReference type="EMBL" id="MHWP01000028">
    <property type="protein sequence ID" value="OHB09715.1"/>
    <property type="molecule type" value="Genomic_DNA"/>
</dbReference>
<evidence type="ECO:0000313" key="3">
    <source>
        <dbReference type="Proteomes" id="UP000177202"/>
    </source>
</evidence>
<reference evidence="2 3" key="1">
    <citation type="journal article" date="2016" name="Nat. Commun.">
        <title>Thousands of microbial genomes shed light on interconnected biogeochemical processes in an aquifer system.</title>
        <authorList>
            <person name="Anantharaman K."/>
            <person name="Brown C.T."/>
            <person name="Hug L.A."/>
            <person name="Sharon I."/>
            <person name="Castelle C.J."/>
            <person name="Probst A.J."/>
            <person name="Thomas B.C."/>
            <person name="Singh A."/>
            <person name="Wilkins M.J."/>
            <person name="Karaoz U."/>
            <person name="Brodie E.L."/>
            <person name="Williams K.H."/>
            <person name="Hubbard S.S."/>
            <person name="Banfield J.F."/>
        </authorList>
    </citation>
    <scope>NUCLEOTIDE SEQUENCE [LARGE SCALE GENOMIC DNA]</scope>
</reference>
<dbReference type="Gene3D" id="1.20.1440.60">
    <property type="entry name" value="23S rRNA-intervening sequence"/>
    <property type="match status" value="1"/>
</dbReference>